<dbReference type="EMBL" id="LAZR01000143">
    <property type="protein sequence ID" value="KKN86873.1"/>
    <property type="molecule type" value="Genomic_DNA"/>
</dbReference>
<dbReference type="AlphaFoldDB" id="A0A0F9X5P6"/>
<name>A0A0F9X5P6_9ZZZZ</name>
<sequence length="146" mass="16124">MTDYLANLAARTVECPDASTHRCPSSHDEHGAEAKCVTCEGSGRVLDPRFEGLRRKHTRQTHGIKMSILHGDCWKTCETVGCPGYTVNRDLEVLLECTGKGVYLYPSLSGEGRRCDLLGTDIDITTEATYLEAAAKAVYEWLEAEK</sequence>
<gene>
    <name evidence="1" type="ORF">LCGC14_0264350</name>
</gene>
<protein>
    <submittedName>
        <fullName evidence="1">Uncharacterized protein</fullName>
    </submittedName>
</protein>
<accession>A0A0F9X5P6</accession>
<evidence type="ECO:0000313" key="1">
    <source>
        <dbReference type="EMBL" id="KKN86873.1"/>
    </source>
</evidence>
<organism evidence="1">
    <name type="scientific">marine sediment metagenome</name>
    <dbReference type="NCBI Taxonomy" id="412755"/>
    <lineage>
        <taxon>unclassified sequences</taxon>
        <taxon>metagenomes</taxon>
        <taxon>ecological metagenomes</taxon>
    </lineage>
</organism>
<proteinExistence type="predicted"/>
<reference evidence="1" key="1">
    <citation type="journal article" date="2015" name="Nature">
        <title>Complex archaea that bridge the gap between prokaryotes and eukaryotes.</title>
        <authorList>
            <person name="Spang A."/>
            <person name="Saw J.H."/>
            <person name="Jorgensen S.L."/>
            <person name="Zaremba-Niedzwiedzka K."/>
            <person name="Martijn J."/>
            <person name="Lind A.E."/>
            <person name="van Eijk R."/>
            <person name="Schleper C."/>
            <person name="Guy L."/>
            <person name="Ettema T.J."/>
        </authorList>
    </citation>
    <scope>NUCLEOTIDE SEQUENCE</scope>
</reference>
<comment type="caution">
    <text evidence="1">The sequence shown here is derived from an EMBL/GenBank/DDBJ whole genome shotgun (WGS) entry which is preliminary data.</text>
</comment>